<proteinExistence type="predicted"/>
<dbReference type="RefSeq" id="WP_155765376.1">
    <property type="nucleotide sequence ID" value="NZ_CP033361.1"/>
</dbReference>
<keyword evidence="2" id="KW-1185">Reference proteome</keyword>
<name>A0A6M7UDL8_9HYPH</name>
<gene>
    <name evidence="1" type="ORF">EB233_00480</name>
</gene>
<evidence type="ECO:0000313" key="2">
    <source>
        <dbReference type="Proteomes" id="UP000503339"/>
    </source>
</evidence>
<sequence>MKPDDIPDENLLYIVGQADKELFQTGMDIKRRLWEVPRLVMKRFGYLTYTIGGPGKPKILERIDRAFASIYRKQDLAVGGHIGVFMYRDIFARIAVPHVFGTVSINPFECIDLTPVQLRIIQSEPEEMEVLIDQFSDVADIQYGTQEIKSPFTNIELVVRFIGLARLHLHSASAVLTGGYDFRGAVQSSLLATELALKAGAAASGMSEEQIKEKFGHNVSGVARLVATYWPSFDFDRVTRVIATQPKYVLNRYAASQPERREVGHLVMGAQYIVSEVARHLSDRDFRKDIHPPFARQYPA</sequence>
<dbReference type="EMBL" id="CP033361">
    <property type="protein sequence ID" value="QKC74183.1"/>
    <property type="molecule type" value="Genomic_DNA"/>
</dbReference>
<dbReference type="KEGG" id="merd:EB233_00480"/>
<dbReference type="Proteomes" id="UP000503339">
    <property type="component" value="Chromosome"/>
</dbReference>
<dbReference type="AlphaFoldDB" id="A0A6M7UDL8"/>
<organism evidence="1 2">
    <name type="scientific">Mesorhizobium erdmanii</name>
    <dbReference type="NCBI Taxonomy" id="1777866"/>
    <lineage>
        <taxon>Bacteria</taxon>
        <taxon>Pseudomonadati</taxon>
        <taxon>Pseudomonadota</taxon>
        <taxon>Alphaproteobacteria</taxon>
        <taxon>Hyphomicrobiales</taxon>
        <taxon>Phyllobacteriaceae</taxon>
        <taxon>Mesorhizobium</taxon>
    </lineage>
</organism>
<reference evidence="1 2" key="1">
    <citation type="submission" date="2018-10" db="EMBL/GenBank/DDBJ databases">
        <authorList>
            <person name="Perry B.J."/>
            <person name="Sullivan J.T."/>
            <person name="Murphy R.J.T."/>
            <person name="Ramsay J.P."/>
            <person name="Ronson C.W."/>
        </authorList>
    </citation>
    <scope>NUCLEOTIDE SEQUENCE [LARGE SCALE GENOMIC DNA]</scope>
    <source>
        <strain evidence="1 2">NZP2014</strain>
    </source>
</reference>
<accession>A0A6M7UDL8</accession>
<evidence type="ECO:0000313" key="1">
    <source>
        <dbReference type="EMBL" id="QKC74183.1"/>
    </source>
</evidence>
<protein>
    <submittedName>
        <fullName evidence="1">Uncharacterized protein</fullName>
    </submittedName>
</protein>